<evidence type="ECO:0000313" key="1">
    <source>
        <dbReference type="EMBL" id="OFW35984.1"/>
    </source>
</evidence>
<dbReference type="EMBL" id="MELI01000003">
    <property type="protein sequence ID" value="OFW35984.1"/>
    <property type="molecule type" value="Genomic_DNA"/>
</dbReference>
<dbReference type="AlphaFoldDB" id="A0A1F2USV7"/>
<gene>
    <name evidence="1" type="ORF">A2074_00765</name>
</gene>
<comment type="caution">
    <text evidence="1">The sequence shown here is derived from an EMBL/GenBank/DDBJ whole genome shotgun (WGS) entry which is preliminary data.</text>
</comment>
<dbReference type="Proteomes" id="UP000178086">
    <property type="component" value="Unassembled WGS sequence"/>
</dbReference>
<proteinExistence type="predicted"/>
<protein>
    <submittedName>
        <fullName evidence="1">Uncharacterized protein</fullName>
    </submittedName>
</protein>
<accession>A0A1F2USV7</accession>
<organism evidence="1 2">
    <name type="scientific">Candidatus Aquicultor primus</name>
    <dbReference type="NCBI Taxonomy" id="1797195"/>
    <lineage>
        <taxon>Bacteria</taxon>
        <taxon>Bacillati</taxon>
        <taxon>Actinomycetota</taxon>
        <taxon>Candidatus Aquicultoria</taxon>
        <taxon>Candidatus Aquicultorales</taxon>
        <taxon>Candidatus Aquicultoraceae</taxon>
        <taxon>Candidatus Aquicultor</taxon>
    </lineage>
</organism>
<name>A0A1F2USV7_9ACTN</name>
<reference evidence="1 2" key="1">
    <citation type="journal article" date="2016" name="Nat. Commun.">
        <title>Thousands of microbial genomes shed light on interconnected biogeochemical processes in an aquifer system.</title>
        <authorList>
            <person name="Anantharaman K."/>
            <person name="Brown C.T."/>
            <person name="Hug L.A."/>
            <person name="Sharon I."/>
            <person name="Castelle C.J."/>
            <person name="Probst A.J."/>
            <person name="Thomas B.C."/>
            <person name="Singh A."/>
            <person name="Wilkins M.J."/>
            <person name="Karaoz U."/>
            <person name="Brodie E.L."/>
            <person name="Williams K.H."/>
            <person name="Hubbard S.S."/>
            <person name="Banfield J.F."/>
        </authorList>
    </citation>
    <scope>NUCLEOTIDE SEQUENCE [LARGE SCALE GENOMIC DNA]</scope>
</reference>
<sequence>MLYAEINVLEEGDIESLELGHEAPQSFEPHLIDPRMLRRMRTLATRRGVSHQSAVQAWVKGCLEVEFRKMIV</sequence>
<evidence type="ECO:0000313" key="2">
    <source>
        <dbReference type="Proteomes" id="UP000178086"/>
    </source>
</evidence>